<proteinExistence type="predicted"/>
<gene>
    <name evidence="2" type="ORF">I7I53_11846</name>
</gene>
<protein>
    <submittedName>
        <fullName evidence="2">Uncharacterized protein</fullName>
    </submittedName>
</protein>
<feature type="signal peptide" evidence="1">
    <location>
        <begin position="1"/>
        <end position="18"/>
    </location>
</feature>
<keyword evidence="1" id="KW-0732">Signal</keyword>
<dbReference type="VEuPathDB" id="FungiDB:I7I53_11846"/>
<dbReference type="Proteomes" id="UP000663419">
    <property type="component" value="Chromosome 6"/>
</dbReference>
<feature type="chain" id="PRO_5034040587" evidence="1">
    <location>
        <begin position="19"/>
        <end position="48"/>
    </location>
</feature>
<sequence>MLGISLVLLIGSCQLLGGQLWLNFRPPRPLTTGGQKEGFLLSSSGCDQ</sequence>
<accession>A0A8A1LU21</accession>
<organism evidence="2 3">
    <name type="scientific">Ajellomyces capsulatus (strain H88)</name>
    <name type="common">Darling's disease fungus</name>
    <name type="synonym">Histoplasma capsulatum</name>
    <dbReference type="NCBI Taxonomy" id="544711"/>
    <lineage>
        <taxon>Eukaryota</taxon>
        <taxon>Fungi</taxon>
        <taxon>Dikarya</taxon>
        <taxon>Ascomycota</taxon>
        <taxon>Pezizomycotina</taxon>
        <taxon>Eurotiomycetes</taxon>
        <taxon>Eurotiomycetidae</taxon>
        <taxon>Onygenales</taxon>
        <taxon>Ajellomycetaceae</taxon>
        <taxon>Histoplasma</taxon>
    </lineage>
</organism>
<reference evidence="2" key="1">
    <citation type="submission" date="2021-01" db="EMBL/GenBank/DDBJ databases">
        <title>Chromosome-level genome assembly of a human fungal pathogen reveals clustering of transcriptionally co-regulated genes.</title>
        <authorList>
            <person name="Voorhies M."/>
            <person name="Cohen S."/>
            <person name="Shea T.P."/>
            <person name="Petrus S."/>
            <person name="Munoz J.F."/>
            <person name="Poplawski S."/>
            <person name="Goldman W.E."/>
            <person name="Michael T."/>
            <person name="Cuomo C.A."/>
            <person name="Sil A."/>
            <person name="Beyhan S."/>
        </authorList>
    </citation>
    <scope>NUCLEOTIDE SEQUENCE</scope>
    <source>
        <strain evidence="2">H88</strain>
    </source>
</reference>
<name>A0A8A1LU21_AJEC8</name>
<evidence type="ECO:0000256" key="1">
    <source>
        <dbReference type="SAM" id="SignalP"/>
    </source>
</evidence>
<evidence type="ECO:0000313" key="3">
    <source>
        <dbReference type="Proteomes" id="UP000663419"/>
    </source>
</evidence>
<dbReference type="EMBL" id="CP069107">
    <property type="protein sequence ID" value="QSS57606.1"/>
    <property type="molecule type" value="Genomic_DNA"/>
</dbReference>
<dbReference type="AlphaFoldDB" id="A0A8A1LU21"/>
<evidence type="ECO:0000313" key="2">
    <source>
        <dbReference type="EMBL" id="QSS57606.1"/>
    </source>
</evidence>